<feature type="coiled-coil region" evidence="1">
    <location>
        <begin position="244"/>
        <end position="278"/>
    </location>
</feature>
<feature type="coiled-coil region" evidence="1">
    <location>
        <begin position="329"/>
        <end position="404"/>
    </location>
</feature>
<feature type="region of interest" description="Disordered" evidence="2">
    <location>
        <begin position="926"/>
        <end position="945"/>
    </location>
</feature>
<feature type="compositionally biased region" description="Acidic residues" evidence="2">
    <location>
        <begin position="926"/>
        <end position="939"/>
    </location>
</feature>
<dbReference type="AlphaFoldDB" id="A0AAE0BCT8"/>
<dbReference type="Gene3D" id="1.20.920.20">
    <property type="match status" value="1"/>
</dbReference>
<proteinExistence type="predicted"/>
<comment type="caution">
    <text evidence="3">The sequence shown here is derived from an EMBL/GenBank/DDBJ whole genome shotgun (WGS) entry which is preliminary data.</text>
</comment>
<evidence type="ECO:0000313" key="4">
    <source>
        <dbReference type="Proteomes" id="UP001190700"/>
    </source>
</evidence>
<sequence length="1278" mass="141629">MQADDKLQLRNPRTHVGCPTLSTTATGNSFESPLALVPKSLELPRVSMRSTVLRPISTADIDSTEPKPVEEQTVAHRLPKLIRTGNSSRYVVDPIPKQDFQGQRGVTGKYYRFFLSPDNIARKKSKRGLSTVRGDQVMKHLDVFCDWDKGEAVLDTDELANGMRYSRRTYSYALFMHHDDLPAPALTKWEEIQKNFKVDIQEFCDWITGLIPRSIHDFKPLLVLMKAALSAMGKNQLGFFLKAADELQRLLNLERTRVAELELEMAKVQDEMDEKLRRMMLEFQAGNMAMMGSAEMAEAERRRQHEIREGLEGSLRNSLFQLHSAQEGYRVVNQQLSAKEDAMNELLEQHREALRKLHKSEMRAGLAAKVEELESKLQEKNQEIIEKDNRIRELESKLEQRQEQDVALMPWATYRHIVECKWAAALTVGESTISVPPATKIVLAEKEQNEGHVVNVPGATTLITPASNDGTAKMTALTIPSHSILTFPMGTDGDVILPGGSSVVLPLDGELEFTINIPPSARVVPPRDTHPRLAATQAVYFAPPGPPSLAKCTKGSIIITPKEGRARLRIPSRSEVVFRIGQKRHIELHANTSIAAEVTLPPLGGPYRITVPSGASVSSPEGAPATADLGPGCTFSPSTGLPCDLAVPAGGTIVMPPPLDSSAEAIAMRMQLHGTECSATALGGMDFNLSAAVLSTKMLDARRVAKILHSTREQTAFQVLKRLDPNLRRTVVDLMSPSMVGSIMSQGRIQDCTDILEQAGVRPSKALQIQGHAHSFNGVKTLMTNDEFRPWKTTSDLGGLDTVAAARLLSTSSSSRSAAVLSNMSSSNFAKAVDHMEALYDIAGKMQVLGYSYKAADIKTHRMLQELARANTERSMFDLCTELFKHFHSAYGICLTLSSRSSPVQEDGEEEEQEDPERNAAFFTEAEADLESEEASEDYNSERAGRRRGGLKVGMSTCMKAGELLKMQDAAAERGALMISGTVMIIPIHNIAGKQCVAFLSHVMLRTACDHLLGGFPRPRDITVPKAIEIMTLTAKALCFAFDEVARNPVQVPTDTYDTTDMDRIKGILDGLKREKKKGLQYLLSKKKFTSQCLREMKGYDKPPVILVKVFTALFVILEIGSYEDYLGPDLASFPADPYLVAPKYERSKMNLWKLVRHNIQLSERHPDHLLKKLNQESKEDVFMYCEDKQMRTRAAKRIMRDLEQKEVVRASAVGGRLCEWVEMSVKQIELETHIHQLSATNSAGENLSKLRSAASFLAIMEGGNGCEMEGFIDGYAE</sequence>
<evidence type="ECO:0000256" key="2">
    <source>
        <dbReference type="SAM" id="MobiDB-lite"/>
    </source>
</evidence>
<dbReference type="Proteomes" id="UP001190700">
    <property type="component" value="Unassembled WGS sequence"/>
</dbReference>
<name>A0AAE0BCT8_9CHLO</name>
<keyword evidence="4" id="KW-1185">Reference proteome</keyword>
<accession>A0AAE0BCT8</accession>
<keyword evidence="1" id="KW-0175">Coiled coil</keyword>
<dbReference type="EMBL" id="LGRX02035671">
    <property type="protein sequence ID" value="KAK3233598.1"/>
    <property type="molecule type" value="Genomic_DNA"/>
</dbReference>
<protein>
    <submittedName>
        <fullName evidence="3">Uncharacterized protein</fullName>
    </submittedName>
</protein>
<evidence type="ECO:0000313" key="3">
    <source>
        <dbReference type="EMBL" id="KAK3233598.1"/>
    </source>
</evidence>
<dbReference type="SUPFAM" id="SSF158791">
    <property type="entry name" value="MgtE N-terminal domain-like"/>
    <property type="match status" value="1"/>
</dbReference>
<evidence type="ECO:0000256" key="1">
    <source>
        <dbReference type="SAM" id="Coils"/>
    </source>
</evidence>
<reference evidence="3 4" key="1">
    <citation type="journal article" date="2015" name="Genome Biol. Evol.">
        <title>Comparative Genomics of a Bacterivorous Green Alga Reveals Evolutionary Causalities and Consequences of Phago-Mixotrophic Mode of Nutrition.</title>
        <authorList>
            <person name="Burns J.A."/>
            <person name="Paasch A."/>
            <person name="Narechania A."/>
            <person name="Kim E."/>
        </authorList>
    </citation>
    <scope>NUCLEOTIDE SEQUENCE [LARGE SCALE GENOMIC DNA]</scope>
    <source>
        <strain evidence="3 4">PLY_AMNH</strain>
    </source>
</reference>
<gene>
    <name evidence="3" type="ORF">CYMTET_56118</name>
</gene>
<organism evidence="3 4">
    <name type="scientific">Cymbomonas tetramitiformis</name>
    <dbReference type="NCBI Taxonomy" id="36881"/>
    <lineage>
        <taxon>Eukaryota</taxon>
        <taxon>Viridiplantae</taxon>
        <taxon>Chlorophyta</taxon>
        <taxon>Pyramimonadophyceae</taxon>
        <taxon>Pyramimonadales</taxon>
        <taxon>Pyramimonadaceae</taxon>
        <taxon>Cymbomonas</taxon>
    </lineage>
</organism>